<dbReference type="EMBL" id="JAAMPI010000274">
    <property type="protein sequence ID" value="KAF4633266.1"/>
    <property type="molecule type" value="Genomic_DNA"/>
</dbReference>
<feature type="compositionally biased region" description="Acidic residues" evidence="1">
    <location>
        <begin position="52"/>
        <end position="61"/>
    </location>
</feature>
<organism evidence="3 4">
    <name type="scientific">Cudoniella acicularis</name>
    <dbReference type="NCBI Taxonomy" id="354080"/>
    <lineage>
        <taxon>Eukaryota</taxon>
        <taxon>Fungi</taxon>
        <taxon>Dikarya</taxon>
        <taxon>Ascomycota</taxon>
        <taxon>Pezizomycotina</taxon>
        <taxon>Leotiomycetes</taxon>
        <taxon>Helotiales</taxon>
        <taxon>Tricladiaceae</taxon>
        <taxon>Cudoniella</taxon>
    </lineage>
</organism>
<feature type="region of interest" description="Disordered" evidence="1">
    <location>
        <begin position="438"/>
        <end position="492"/>
    </location>
</feature>
<dbReference type="AlphaFoldDB" id="A0A8H4W4J8"/>
<feature type="compositionally biased region" description="Basic residues" evidence="1">
    <location>
        <begin position="28"/>
        <end position="49"/>
    </location>
</feature>
<name>A0A8H4W4J8_9HELO</name>
<feature type="region of interest" description="Disordered" evidence="1">
    <location>
        <begin position="16"/>
        <end position="61"/>
    </location>
</feature>
<evidence type="ECO:0000259" key="2">
    <source>
        <dbReference type="Pfam" id="PF20150"/>
    </source>
</evidence>
<sequence length="492" mass="54145">MAGAIGYNTRSRAAAFAAGLRPQQPRAAKSKSKRRAKSRANPKPKRHKEAKAEEEEEDDLQQNDNANLLLASQELLTAVHLIVRVLEESELAVKVKSLHTLRREEVEHIVGQHAYFFLHLNEGPTEVAQVIRSACKEHYGESAAKIVSDNTSSEDGHDTFTQFPDLPREVRDMIWTEALPGPRIIELFEFTARRQTELSKHAHTEFSALLRTCKESKSIVSKHLKKHYRAAPSKPFTVTTSSSFLLDVSQDIVYFNDIYPLMALDSWSSRESYLVNAFAAKQELKGLRTIAFNIAGLVGFLHTRPQAFFKMENLEKIIVVIDGELSYGENRMNSKMHRGLPISFHSQFEGGLSPHKQQERINKLKGLWSQKCGPNNTDRDPDHLAVAKVVLEFVEVKRENPPQLLSEKLKQMATAKEIPVEETTSALEDEAGQAVACGGQEGGPDISVIGEAQVDGEGVGGEGASGEGADGKGDSSEEATSAPGNATGQAVT</sequence>
<feature type="domain" description="2EXR" evidence="2">
    <location>
        <begin position="160"/>
        <end position="252"/>
    </location>
</feature>
<protein>
    <recommendedName>
        <fullName evidence="2">2EXR domain-containing protein</fullName>
    </recommendedName>
</protein>
<dbReference type="PANTHER" id="PTHR35910:SF6">
    <property type="entry name" value="2EXR DOMAIN-CONTAINING PROTEIN"/>
    <property type="match status" value="1"/>
</dbReference>
<feature type="compositionally biased region" description="Polar residues" evidence="1">
    <location>
        <begin position="482"/>
        <end position="492"/>
    </location>
</feature>
<accession>A0A8H4W4J8</accession>
<feature type="compositionally biased region" description="Gly residues" evidence="1">
    <location>
        <begin position="457"/>
        <end position="468"/>
    </location>
</feature>
<gene>
    <name evidence="3" type="ORF">G7Y89_g4849</name>
</gene>
<reference evidence="3 4" key="1">
    <citation type="submission" date="2020-03" db="EMBL/GenBank/DDBJ databases">
        <title>Draft Genome Sequence of Cudoniella acicularis.</title>
        <authorList>
            <person name="Buettner E."/>
            <person name="Kellner H."/>
        </authorList>
    </citation>
    <scope>NUCLEOTIDE SEQUENCE [LARGE SCALE GENOMIC DNA]</scope>
    <source>
        <strain evidence="3 4">DSM 108380</strain>
    </source>
</reference>
<dbReference type="OrthoDB" id="3473305at2759"/>
<comment type="caution">
    <text evidence="3">The sequence shown here is derived from an EMBL/GenBank/DDBJ whole genome shotgun (WGS) entry which is preliminary data.</text>
</comment>
<evidence type="ECO:0000256" key="1">
    <source>
        <dbReference type="SAM" id="MobiDB-lite"/>
    </source>
</evidence>
<proteinExistence type="predicted"/>
<dbReference type="Proteomes" id="UP000566819">
    <property type="component" value="Unassembled WGS sequence"/>
</dbReference>
<dbReference type="Pfam" id="PF20150">
    <property type="entry name" value="2EXR"/>
    <property type="match status" value="1"/>
</dbReference>
<evidence type="ECO:0000313" key="4">
    <source>
        <dbReference type="Proteomes" id="UP000566819"/>
    </source>
</evidence>
<dbReference type="PANTHER" id="PTHR35910">
    <property type="entry name" value="2EXR DOMAIN-CONTAINING PROTEIN"/>
    <property type="match status" value="1"/>
</dbReference>
<keyword evidence="4" id="KW-1185">Reference proteome</keyword>
<dbReference type="InterPro" id="IPR045518">
    <property type="entry name" value="2EXR"/>
</dbReference>
<evidence type="ECO:0000313" key="3">
    <source>
        <dbReference type="EMBL" id="KAF4633266.1"/>
    </source>
</evidence>